<keyword evidence="3" id="KW-1185">Reference proteome</keyword>
<evidence type="ECO:0000256" key="1">
    <source>
        <dbReference type="SAM" id="SignalP"/>
    </source>
</evidence>
<dbReference type="Gene3D" id="3.30.760.10">
    <property type="entry name" value="RNA Cap, Translation Initiation Factor Eif4e"/>
    <property type="match status" value="1"/>
</dbReference>
<dbReference type="EMBL" id="LZPO01027667">
    <property type="protein sequence ID" value="OBS77946.1"/>
    <property type="molecule type" value="Genomic_DNA"/>
</dbReference>
<dbReference type="STRING" id="56216.A0A1A6HI51"/>
<name>A0A1A6HI51_NEOLE</name>
<dbReference type="AlphaFoldDB" id="A0A1A6HI51"/>
<proteinExistence type="predicted"/>
<accession>A0A1A6HI51</accession>
<feature type="non-terminal residue" evidence="2">
    <location>
        <position position="90"/>
    </location>
</feature>
<keyword evidence="1" id="KW-0732">Signal</keyword>
<organism evidence="2 3">
    <name type="scientific">Neotoma lepida</name>
    <name type="common">Desert woodrat</name>
    <dbReference type="NCBI Taxonomy" id="56216"/>
    <lineage>
        <taxon>Eukaryota</taxon>
        <taxon>Metazoa</taxon>
        <taxon>Chordata</taxon>
        <taxon>Craniata</taxon>
        <taxon>Vertebrata</taxon>
        <taxon>Euteleostomi</taxon>
        <taxon>Mammalia</taxon>
        <taxon>Eutheria</taxon>
        <taxon>Euarchontoglires</taxon>
        <taxon>Glires</taxon>
        <taxon>Rodentia</taxon>
        <taxon>Myomorpha</taxon>
        <taxon>Muroidea</taxon>
        <taxon>Cricetidae</taxon>
        <taxon>Neotominae</taxon>
        <taxon>Neotoma</taxon>
    </lineage>
</organism>
<reference evidence="2 3" key="1">
    <citation type="submission" date="2016-06" db="EMBL/GenBank/DDBJ databases">
        <title>The Draft Genome Sequence and Annotation of the Desert Woodrat Neotoma lepida.</title>
        <authorList>
            <person name="Campbell M."/>
            <person name="Oakeson K.F."/>
            <person name="Yandell M."/>
            <person name="Halpert J.R."/>
            <person name="Dearing D."/>
        </authorList>
    </citation>
    <scope>NUCLEOTIDE SEQUENCE [LARGE SCALE GENOMIC DNA]</scope>
    <source>
        <strain evidence="2">417</strain>
        <tissue evidence="2">Liver</tissue>
    </source>
</reference>
<dbReference type="InterPro" id="IPR023398">
    <property type="entry name" value="TIF_eIF4e-like"/>
</dbReference>
<dbReference type="Proteomes" id="UP000092124">
    <property type="component" value="Unassembled WGS sequence"/>
</dbReference>
<evidence type="ECO:0000313" key="3">
    <source>
        <dbReference type="Proteomes" id="UP000092124"/>
    </source>
</evidence>
<dbReference type="OrthoDB" id="590761at2759"/>
<gene>
    <name evidence="2" type="ORF">A6R68_19667</name>
</gene>
<feature type="signal peptide" evidence="1">
    <location>
        <begin position="1"/>
        <end position="17"/>
    </location>
</feature>
<dbReference type="SUPFAM" id="SSF55418">
    <property type="entry name" value="eIF4e-like"/>
    <property type="match status" value="1"/>
</dbReference>
<evidence type="ECO:0000313" key="2">
    <source>
        <dbReference type="EMBL" id="OBS77946.1"/>
    </source>
</evidence>
<feature type="chain" id="PRO_5008346400" evidence="1">
    <location>
        <begin position="18"/>
        <end position="90"/>
    </location>
</feature>
<comment type="caution">
    <text evidence="2">The sequence shown here is derived from an EMBL/GenBank/DDBJ whole genome shotgun (WGS) entry which is preliminary data.</text>
</comment>
<protein>
    <submittedName>
        <fullName evidence="2">Uncharacterized protein</fullName>
    </submittedName>
</protein>
<sequence length="90" mass="10070">MTIVTMYVELLLMLARGDKTVTWTTECENREAVTHIGRVYEERLGLPPNTAISCQLHTHSATKSGPTTKYIMSIIPIKELQYASSPESTN</sequence>